<dbReference type="EMBL" id="JAHDVG010000488">
    <property type="protein sequence ID" value="KAH1165813.1"/>
    <property type="molecule type" value="Genomic_DNA"/>
</dbReference>
<protein>
    <submittedName>
        <fullName evidence="2">Uncharacterized protein</fullName>
    </submittedName>
</protein>
<feature type="compositionally biased region" description="Basic and acidic residues" evidence="1">
    <location>
        <begin position="184"/>
        <end position="203"/>
    </location>
</feature>
<feature type="region of interest" description="Disordered" evidence="1">
    <location>
        <begin position="122"/>
        <end position="141"/>
    </location>
</feature>
<gene>
    <name evidence="2" type="ORF">KIL84_023372</name>
</gene>
<proteinExistence type="predicted"/>
<dbReference type="AlphaFoldDB" id="A0A9D3WSH3"/>
<feature type="region of interest" description="Disordered" evidence="1">
    <location>
        <begin position="184"/>
        <end position="233"/>
    </location>
</feature>
<evidence type="ECO:0000313" key="3">
    <source>
        <dbReference type="Proteomes" id="UP000827986"/>
    </source>
</evidence>
<accession>A0A9D3WSH3</accession>
<name>A0A9D3WSH3_9SAUR</name>
<evidence type="ECO:0000256" key="1">
    <source>
        <dbReference type="SAM" id="MobiDB-lite"/>
    </source>
</evidence>
<organism evidence="2 3">
    <name type="scientific">Mauremys mutica</name>
    <name type="common">yellowpond turtle</name>
    <dbReference type="NCBI Taxonomy" id="74926"/>
    <lineage>
        <taxon>Eukaryota</taxon>
        <taxon>Metazoa</taxon>
        <taxon>Chordata</taxon>
        <taxon>Craniata</taxon>
        <taxon>Vertebrata</taxon>
        <taxon>Euteleostomi</taxon>
        <taxon>Archelosauria</taxon>
        <taxon>Testudinata</taxon>
        <taxon>Testudines</taxon>
        <taxon>Cryptodira</taxon>
        <taxon>Durocryptodira</taxon>
        <taxon>Testudinoidea</taxon>
        <taxon>Geoemydidae</taxon>
        <taxon>Geoemydinae</taxon>
        <taxon>Mauremys</taxon>
    </lineage>
</organism>
<dbReference type="Proteomes" id="UP000827986">
    <property type="component" value="Unassembled WGS sequence"/>
</dbReference>
<keyword evidence="3" id="KW-1185">Reference proteome</keyword>
<evidence type="ECO:0000313" key="2">
    <source>
        <dbReference type="EMBL" id="KAH1165813.1"/>
    </source>
</evidence>
<reference evidence="2" key="1">
    <citation type="submission" date="2021-09" db="EMBL/GenBank/DDBJ databases">
        <title>The genome of Mauremys mutica provides insights into the evolution of semi-aquatic lifestyle.</title>
        <authorList>
            <person name="Gong S."/>
            <person name="Gao Y."/>
        </authorList>
    </citation>
    <scope>NUCLEOTIDE SEQUENCE</scope>
    <source>
        <strain evidence="2">MM-2020</strain>
        <tissue evidence="2">Muscle</tissue>
    </source>
</reference>
<sequence>MECLCSHWLQLELQRFMFEKQGNEHPSKFYMDLAVKKGSRDTGSPWQYFNSSHRMESHCGPRTDQECHQRDAVEASNNFCRQGVNISFKRYFTNVHKAECESADHSLGIRWYVPEYSSVQGQDSRPACGSESSHPHAPWTRHWWKGGMYPADLVSGGLIEREGACDCLPAADWLKRQVVAGLHKAERGDRKEAGKSFPEKETWEQPGSAAGDREKQLGSSFSERGGAPERPEEAAGVLVELGLSGWGLLQKGVA</sequence>
<comment type="caution">
    <text evidence="2">The sequence shown here is derived from an EMBL/GenBank/DDBJ whole genome shotgun (WGS) entry which is preliminary data.</text>
</comment>